<comment type="caution">
    <text evidence="1">The sequence shown here is derived from an EMBL/GenBank/DDBJ whole genome shotgun (WGS) entry which is preliminary data.</text>
</comment>
<accession>A0A2K3Q906</accession>
<dbReference type="OrthoDB" id="4913816at2759"/>
<dbReference type="Proteomes" id="UP000236621">
    <property type="component" value="Unassembled WGS sequence"/>
</dbReference>
<protein>
    <submittedName>
        <fullName evidence="1">Uncharacterized protein</fullName>
    </submittedName>
</protein>
<name>A0A2K3Q906_9HYPO</name>
<reference evidence="1 2" key="1">
    <citation type="submission" date="2017-08" db="EMBL/GenBank/DDBJ databases">
        <title>Harnessing the power of phylogenomics to disentangle the directionality and signatures of interkingdom host jumping in the parasitic fungal genus Tolypocladium.</title>
        <authorList>
            <person name="Quandt C.A."/>
            <person name="Patterson W."/>
            <person name="Spatafora J.W."/>
        </authorList>
    </citation>
    <scope>NUCLEOTIDE SEQUENCE [LARGE SCALE GENOMIC DNA]</scope>
    <source>
        <strain evidence="1 2">CBS 113982</strain>
    </source>
</reference>
<dbReference type="AlphaFoldDB" id="A0A2K3Q906"/>
<proteinExistence type="predicted"/>
<evidence type="ECO:0000313" key="1">
    <source>
        <dbReference type="EMBL" id="PNY24045.1"/>
    </source>
</evidence>
<dbReference type="STRING" id="45235.A0A2K3Q906"/>
<keyword evidence="2" id="KW-1185">Reference proteome</keyword>
<organism evidence="1 2">
    <name type="scientific">Tolypocladium capitatum</name>
    <dbReference type="NCBI Taxonomy" id="45235"/>
    <lineage>
        <taxon>Eukaryota</taxon>
        <taxon>Fungi</taxon>
        <taxon>Dikarya</taxon>
        <taxon>Ascomycota</taxon>
        <taxon>Pezizomycotina</taxon>
        <taxon>Sordariomycetes</taxon>
        <taxon>Hypocreomycetidae</taxon>
        <taxon>Hypocreales</taxon>
        <taxon>Ophiocordycipitaceae</taxon>
        <taxon>Tolypocladium</taxon>
    </lineage>
</organism>
<evidence type="ECO:0000313" key="2">
    <source>
        <dbReference type="Proteomes" id="UP000236621"/>
    </source>
</evidence>
<sequence length="118" mass="13232">MMGNQNCHVKVAFQDGVEWLACFRLTKSSSPPRQVRDFILRSEAATMMHLQQHTRIPTPKAFDWACESDPTNSLGKSAPQLVEELGTASADALFNQAYRMPNSDSTSLHNTFKDSDDR</sequence>
<dbReference type="EMBL" id="NRSZ01000987">
    <property type="protein sequence ID" value="PNY24045.1"/>
    <property type="molecule type" value="Genomic_DNA"/>
</dbReference>
<gene>
    <name evidence="1" type="ORF">TCAP_06015</name>
</gene>